<keyword evidence="2" id="KW-1185">Reference proteome</keyword>
<reference evidence="1 2" key="1">
    <citation type="submission" date="2018-11" db="EMBL/GenBank/DDBJ databases">
        <authorList>
            <consortium name="Pathogen Informatics"/>
        </authorList>
    </citation>
    <scope>NUCLEOTIDE SEQUENCE [LARGE SCALE GENOMIC DNA]</scope>
    <source>
        <strain>Denwood</strain>
        <strain evidence="2">Zambia</strain>
    </source>
</reference>
<dbReference type="AlphaFoldDB" id="A0A3P8F0W0"/>
<organism evidence="1 2">
    <name type="scientific">Schistosoma mattheei</name>
    <dbReference type="NCBI Taxonomy" id="31246"/>
    <lineage>
        <taxon>Eukaryota</taxon>
        <taxon>Metazoa</taxon>
        <taxon>Spiralia</taxon>
        <taxon>Lophotrochozoa</taxon>
        <taxon>Platyhelminthes</taxon>
        <taxon>Trematoda</taxon>
        <taxon>Digenea</taxon>
        <taxon>Strigeidida</taxon>
        <taxon>Schistosomatoidea</taxon>
        <taxon>Schistosomatidae</taxon>
        <taxon>Schistosoma</taxon>
    </lineage>
</organism>
<dbReference type="EMBL" id="UZAL01033212">
    <property type="protein sequence ID" value="VDP62891.1"/>
    <property type="molecule type" value="Genomic_DNA"/>
</dbReference>
<dbReference type="Proteomes" id="UP000269396">
    <property type="component" value="Unassembled WGS sequence"/>
</dbReference>
<gene>
    <name evidence="1" type="ORF">SMTD_LOCUS13166</name>
</gene>
<protein>
    <submittedName>
        <fullName evidence="1">Uncharacterized protein</fullName>
    </submittedName>
</protein>
<name>A0A3P8F0W0_9TREM</name>
<evidence type="ECO:0000313" key="1">
    <source>
        <dbReference type="EMBL" id="VDP62891.1"/>
    </source>
</evidence>
<evidence type="ECO:0000313" key="2">
    <source>
        <dbReference type="Proteomes" id="UP000269396"/>
    </source>
</evidence>
<proteinExistence type="predicted"/>
<sequence length="56" mass="6597">MLLGIDQVHLHVISIQSVIQWNIFIWVTEIGHLIGHKHVSYLWHVCMRTTTDILFC</sequence>
<accession>A0A3P8F0W0</accession>